<dbReference type="InterPro" id="IPR042098">
    <property type="entry name" value="TauD-like_sf"/>
</dbReference>
<dbReference type="GO" id="GO:0005737">
    <property type="term" value="C:cytoplasm"/>
    <property type="evidence" value="ECO:0007669"/>
    <property type="project" value="TreeGrafter"/>
</dbReference>
<dbReference type="InterPro" id="IPR051323">
    <property type="entry name" value="AtsK-like"/>
</dbReference>
<dbReference type="OrthoDB" id="10257314at2759"/>
<comment type="cofactor">
    <cofactor evidence="1">
        <name>Fe(2+)</name>
        <dbReference type="ChEBI" id="CHEBI:29033"/>
    </cofactor>
</comment>
<evidence type="ECO:0000256" key="2">
    <source>
        <dbReference type="ARBA" id="ARBA00005896"/>
    </source>
</evidence>
<name>A0A2J6Q479_9HELO</name>
<dbReference type="GO" id="GO:0046872">
    <property type="term" value="F:metal ion binding"/>
    <property type="evidence" value="ECO:0007669"/>
    <property type="project" value="UniProtKB-KW"/>
</dbReference>
<dbReference type="EMBL" id="KZ613482">
    <property type="protein sequence ID" value="PMD21046.1"/>
    <property type="molecule type" value="Genomic_DNA"/>
</dbReference>
<feature type="domain" description="TauD/TfdA-like" evidence="7">
    <location>
        <begin position="87"/>
        <end position="356"/>
    </location>
</feature>
<reference evidence="8 9" key="1">
    <citation type="submission" date="2016-05" db="EMBL/GenBank/DDBJ databases">
        <title>A degradative enzymes factory behind the ericoid mycorrhizal symbiosis.</title>
        <authorList>
            <consortium name="DOE Joint Genome Institute"/>
            <person name="Martino E."/>
            <person name="Morin E."/>
            <person name="Grelet G."/>
            <person name="Kuo A."/>
            <person name="Kohler A."/>
            <person name="Daghino S."/>
            <person name="Barry K."/>
            <person name="Choi C."/>
            <person name="Cichocki N."/>
            <person name="Clum A."/>
            <person name="Copeland A."/>
            <person name="Hainaut M."/>
            <person name="Haridas S."/>
            <person name="Labutti K."/>
            <person name="Lindquist E."/>
            <person name="Lipzen A."/>
            <person name="Khouja H.-R."/>
            <person name="Murat C."/>
            <person name="Ohm R."/>
            <person name="Olson A."/>
            <person name="Spatafora J."/>
            <person name="Veneault-Fourrey C."/>
            <person name="Henrissat B."/>
            <person name="Grigoriev I."/>
            <person name="Martin F."/>
            <person name="Perotto S."/>
        </authorList>
    </citation>
    <scope>NUCLEOTIDE SEQUENCE [LARGE SCALE GENOMIC DNA]</scope>
    <source>
        <strain evidence="8 9">UAMH 7357</strain>
    </source>
</reference>
<keyword evidence="3" id="KW-0479">Metal-binding</keyword>
<accession>A0A2J6Q479</accession>
<organism evidence="8 9">
    <name type="scientific">Hyaloscypha hepaticicola</name>
    <dbReference type="NCBI Taxonomy" id="2082293"/>
    <lineage>
        <taxon>Eukaryota</taxon>
        <taxon>Fungi</taxon>
        <taxon>Dikarya</taxon>
        <taxon>Ascomycota</taxon>
        <taxon>Pezizomycotina</taxon>
        <taxon>Leotiomycetes</taxon>
        <taxon>Helotiales</taxon>
        <taxon>Hyaloscyphaceae</taxon>
        <taxon>Hyaloscypha</taxon>
    </lineage>
</organism>
<evidence type="ECO:0000256" key="6">
    <source>
        <dbReference type="ARBA" id="ARBA00023004"/>
    </source>
</evidence>
<evidence type="ECO:0000313" key="9">
    <source>
        <dbReference type="Proteomes" id="UP000235672"/>
    </source>
</evidence>
<dbReference type="SUPFAM" id="SSF51197">
    <property type="entry name" value="Clavaminate synthase-like"/>
    <property type="match status" value="1"/>
</dbReference>
<keyword evidence="6" id="KW-0408">Iron</keyword>
<keyword evidence="5" id="KW-0560">Oxidoreductase</keyword>
<proteinExistence type="inferred from homology"/>
<evidence type="ECO:0000259" key="7">
    <source>
        <dbReference type="Pfam" id="PF02668"/>
    </source>
</evidence>
<sequence length="369" mass="41885">MSWMRMAGQTLPKIPGLQQARPIPGPKSFNKELELNGDDTHPPAKYPRYLPVWPDQKYPPLEPFDYVERGKGADPSFRDLLCEGTSITRMTPSIGSEVLGLQLSRLSNVQKDQLALLVAQRKLLVFRDQDFAELEIQEAIDFAAYFGRPYIHLTSGCPEGHPEIHLVHRGAGDKGAKTFMSNRINTIGWHCDSSFEEQCPGITMLYVLEHPTTGGDTLFVDQVQAYDNLSPEFQRRLHGLQAVHSGKEQAQFSRNREGIVRRDPATTEHPIVRTHPATGEKALFVNKSFTRSIVGYKKEESDNLLSFLYDHIAFGADFQARVQWKPGMVIFWDNRLVAHTATMNWSTGERRHLARIALQAERPYETPFK</sequence>
<evidence type="ECO:0000313" key="8">
    <source>
        <dbReference type="EMBL" id="PMD21046.1"/>
    </source>
</evidence>
<dbReference type="FunFam" id="3.60.130.10:FF:000003">
    <property type="entry name" value="Alpha-ketoglutarate-dependent taurine dioxygenase"/>
    <property type="match status" value="1"/>
</dbReference>
<evidence type="ECO:0000256" key="1">
    <source>
        <dbReference type="ARBA" id="ARBA00001954"/>
    </source>
</evidence>
<keyword evidence="4 8" id="KW-0223">Dioxygenase</keyword>
<comment type="similarity">
    <text evidence="2">Belongs to the TfdA dioxygenase family.</text>
</comment>
<gene>
    <name evidence="8" type="ORF">NA56DRAFT_626178</name>
</gene>
<dbReference type="Pfam" id="PF02668">
    <property type="entry name" value="TauD"/>
    <property type="match status" value="1"/>
</dbReference>
<dbReference type="InterPro" id="IPR003819">
    <property type="entry name" value="TauD/TfdA-like"/>
</dbReference>
<dbReference type="STRING" id="1745343.A0A2J6Q479"/>
<dbReference type="PANTHER" id="PTHR30468:SF1">
    <property type="entry name" value="ALPHA-KETOGLUTARATE-DEPENDENT SULFONATE DIOXYGENASE"/>
    <property type="match status" value="1"/>
</dbReference>
<protein>
    <submittedName>
        <fullName evidence="8">Alpha-ketoglutarate-dependent taurine dioxygenase</fullName>
    </submittedName>
</protein>
<dbReference type="Gene3D" id="3.60.130.10">
    <property type="entry name" value="Clavaminate synthase-like"/>
    <property type="match status" value="1"/>
</dbReference>
<evidence type="ECO:0000256" key="4">
    <source>
        <dbReference type="ARBA" id="ARBA00022964"/>
    </source>
</evidence>
<evidence type="ECO:0000256" key="3">
    <source>
        <dbReference type="ARBA" id="ARBA00022723"/>
    </source>
</evidence>
<keyword evidence="9" id="KW-1185">Reference proteome</keyword>
<dbReference type="AlphaFoldDB" id="A0A2J6Q479"/>
<dbReference type="GO" id="GO:0016706">
    <property type="term" value="F:2-oxoglutarate-dependent dioxygenase activity"/>
    <property type="evidence" value="ECO:0007669"/>
    <property type="project" value="TreeGrafter"/>
</dbReference>
<dbReference type="Proteomes" id="UP000235672">
    <property type="component" value="Unassembled WGS sequence"/>
</dbReference>
<dbReference type="PANTHER" id="PTHR30468">
    <property type="entry name" value="ALPHA-KETOGLUTARATE-DEPENDENT SULFONATE DIOXYGENASE"/>
    <property type="match status" value="1"/>
</dbReference>
<evidence type="ECO:0000256" key="5">
    <source>
        <dbReference type="ARBA" id="ARBA00023002"/>
    </source>
</evidence>